<keyword evidence="1" id="KW-0812">Transmembrane</keyword>
<evidence type="ECO:0000256" key="1">
    <source>
        <dbReference type="SAM" id="Phobius"/>
    </source>
</evidence>
<proteinExistence type="predicted"/>
<evidence type="ECO:0000313" key="2">
    <source>
        <dbReference type="EMBL" id="MPN09594.1"/>
    </source>
</evidence>
<organism evidence="2">
    <name type="scientific">bioreactor metagenome</name>
    <dbReference type="NCBI Taxonomy" id="1076179"/>
    <lineage>
        <taxon>unclassified sequences</taxon>
        <taxon>metagenomes</taxon>
        <taxon>ecological metagenomes</taxon>
    </lineage>
</organism>
<name>A0A645FAL1_9ZZZZ</name>
<accession>A0A645FAL1</accession>
<dbReference type="EMBL" id="VSSQ01055709">
    <property type="protein sequence ID" value="MPN09594.1"/>
    <property type="molecule type" value="Genomic_DNA"/>
</dbReference>
<dbReference type="AlphaFoldDB" id="A0A645FAL1"/>
<reference evidence="2" key="1">
    <citation type="submission" date="2019-08" db="EMBL/GenBank/DDBJ databases">
        <authorList>
            <person name="Kucharzyk K."/>
            <person name="Murdoch R.W."/>
            <person name="Higgins S."/>
            <person name="Loffler F."/>
        </authorList>
    </citation>
    <scope>NUCLEOTIDE SEQUENCE</scope>
</reference>
<keyword evidence="1" id="KW-1133">Transmembrane helix</keyword>
<comment type="caution">
    <text evidence="2">The sequence shown here is derived from an EMBL/GenBank/DDBJ whole genome shotgun (WGS) entry which is preliminary data.</text>
</comment>
<gene>
    <name evidence="2" type="ORF">SDC9_156885</name>
</gene>
<feature type="transmembrane region" description="Helical" evidence="1">
    <location>
        <begin position="26"/>
        <end position="48"/>
    </location>
</feature>
<sequence>MAVDTAIVIDATEPTDKSNPPTTREIITPVAITVVIDIALSIFTRLAACMNLPSVAIVKNAKITTIVRSVP</sequence>
<protein>
    <submittedName>
        <fullName evidence="2">Uncharacterized protein</fullName>
    </submittedName>
</protein>
<keyword evidence="1" id="KW-0472">Membrane</keyword>